<dbReference type="CDD" id="cd06257">
    <property type="entry name" value="DnaJ"/>
    <property type="match status" value="1"/>
</dbReference>
<evidence type="ECO:0000256" key="1">
    <source>
        <dbReference type="ARBA" id="ARBA00004434"/>
    </source>
</evidence>
<evidence type="ECO:0000256" key="3">
    <source>
        <dbReference type="ARBA" id="ARBA00023010"/>
    </source>
</evidence>
<dbReference type="AlphaFoldDB" id="A0A8J6B6J8"/>
<dbReference type="GO" id="GO:0001405">
    <property type="term" value="C:PAM complex, Tim23 associated import motor"/>
    <property type="evidence" value="ECO:0007669"/>
    <property type="project" value="TreeGrafter"/>
</dbReference>
<dbReference type="Proteomes" id="UP000700334">
    <property type="component" value="Unassembled WGS sequence"/>
</dbReference>
<keyword evidence="3" id="KW-0653">Protein transport</keyword>
<organism evidence="6 7">
    <name type="scientific">Galemys pyrenaicus</name>
    <name type="common">Iberian desman</name>
    <name type="synonym">Pyrenean desman</name>
    <dbReference type="NCBI Taxonomy" id="202257"/>
    <lineage>
        <taxon>Eukaryota</taxon>
        <taxon>Metazoa</taxon>
        <taxon>Chordata</taxon>
        <taxon>Craniata</taxon>
        <taxon>Vertebrata</taxon>
        <taxon>Euteleostomi</taxon>
        <taxon>Mammalia</taxon>
        <taxon>Eutheria</taxon>
        <taxon>Laurasiatheria</taxon>
        <taxon>Eulipotyphla</taxon>
        <taxon>Talpidae</taxon>
        <taxon>Galemys</taxon>
    </lineage>
</organism>
<keyword evidence="2" id="KW-0999">Mitochondrion inner membrane</keyword>
<proteinExistence type="predicted"/>
<reference evidence="6" key="1">
    <citation type="journal article" date="2021" name="Evol. Appl.">
        <title>The genome of the Pyrenean desman and the effects of bottlenecks and inbreeding on the genomic landscape of an endangered species.</title>
        <authorList>
            <person name="Escoda L."/>
            <person name="Castresana J."/>
        </authorList>
    </citation>
    <scope>NUCLEOTIDE SEQUENCE</scope>
    <source>
        <strain evidence="6">IBE-C5619</strain>
    </source>
</reference>
<gene>
    <name evidence="6" type="ORF">J0S82_009015</name>
</gene>
<feature type="non-terminal residue" evidence="6">
    <location>
        <position position="1"/>
    </location>
</feature>
<evidence type="ECO:0000313" key="7">
    <source>
        <dbReference type="Proteomes" id="UP000700334"/>
    </source>
</evidence>
<dbReference type="EMBL" id="JAGFMF010011574">
    <property type="protein sequence ID" value="KAG8520264.1"/>
    <property type="molecule type" value="Genomic_DNA"/>
</dbReference>
<keyword evidence="3" id="KW-0813">Transport</keyword>
<dbReference type="GO" id="GO:0030150">
    <property type="term" value="P:protein import into mitochondrial matrix"/>
    <property type="evidence" value="ECO:0007669"/>
    <property type="project" value="TreeGrafter"/>
</dbReference>
<sequence length="258" mass="28304">VSLRRPLTFTQKQLWPDAWETGEVYVKRYVRSHKVTRTQKDTLGLLTGDATALHVSLVRIAMAARGGVAPAAADGLCYAEYSPPSTKRPDADIDHGLVSPASGVRTSPAPSCLDPRNPLLVPASPLCTWALLALIQLFSHRHRPFVPRNVAPSRYAFQIWKPLEQVITETARKISTPSLSSYYKGGFEQKMSRREASLILGVSPSAGKAKIRTAHRRIMILNHPDKGELKTGSIEPVLTDILTTLDLEQALWSGLPPG</sequence>
<accession>A0A8J6B6J8</accession>
<dbReference type="PANTHER" id="PTHR12763:SF7">
    <property type="entry name" value="DNAJ HOMOLOG SUBFAMILY C MEMBER 15"/>
    <property type="match status" value="1"/>
</dbReference>
<evidence type="ECO:0000313" key="6">
    <source>
        <dbReference type="EMBL" id="KAG8520264.1"/>
    </source>
</evidence>
<dbReference type="Gene3D" id="1.10.287.110">
    <property type="entry name" value="DnaJ domain"/>
    <property type="match status" value="1"/>
</dbReference>
<dbReference type="FunFam" id="1.10.287.110:FF:000001">
    <property type="entry name" value="Import inner membrane translocase subunit tim14"/>
    <property type="match status" value="1"/>
</dbReference>
<evidence type="ECO:0000256" key="5">
    <source>
        <dbReference type="ARBA" id="ARBA00023136"/>
    </source>
</evidence>
<evidence type="ECO:0000256" key="4">
    <source>
        <dbReference type="ARBA" id="ARBA00023128"/>
    </source>
</evidence>
<keyword evidence="7" id="KW-1185">Reference proteome</keyword>
<protein>
    <submittedName>
        <fullName evidence="6">DnaJ subfamily C member 15</fullName>
    </submittedName>
</protein>
<dbReference type="PANTHER" id="PTHR12763">
    <property type="match status" value="1"/>
</dbReference>
<comment type="subcellular location">
    <subcellularLocation>
        <location evidence="1">Mitochondrion inner membrane</location>
        <topology evidence="1">Single-pass membrane protein</topology>
    </subcellularLocation>
</comment>
<keyword evidence="3" id="KW-0811">Translocation</keyword>
<feature type="non-terminal residue" evidence="6">
    <location>
        <position position="258"/>
    </location>
</feature>
<dbReference type="InterPro" id="IPR036869">
    <property type="entry name" value="J_dom_sf"/>
</dbReference>
<dbReference type="OrthoDB" id="240298at2759"/>
<keyword evidence="5" id="KW-0472">Membrane</keyword>
<keyword evidence="4" id="KW-0496">Mitochondrion</keyword>
<dbReference type="SUPFAM" id="SSF46565">
    <property type="entry name" value="Chaperone J-domain"/>
    <property type="match status" value="1"/>
</dbReference>
<dbReference type="InterPro" id="IPR001623">
    <property type="entry name" value="DnaJ_domain"/>
</dbReference>
<dbReference type="GO" id="GO:0001671">
    <property type="term" value="F:ATPase activator activity"/>
    <property type="evidence" value="ECO:0007669"/>
    <property type="project" value="TreeGrafter"/>
</dbReference>
<comment type="caution">
    <text evidence="6">The sequence shown here is derived from an EMBL/GenBank/DDBJ whole genome shotgun (WGS) entry which is preliminary data.</text>
</comment>
<evidence type="ECO:0000256" key="2">
    <source>
        <dbReference type="ARBA" id="ARBA00022792"/>
    </source>
</evidence>
<name>A0A8J6B6J8_GALPY</name>